<dbReference type="InterPro" id="IPR029063">
    <property type="entry name" value="SAM-dependent_MTases_sf"/>
</dbReference>
<evidence type="ECO:0000256" key="14">
    <source>
        <dbReference type="RuleBase" id="RU000416"/>
    </source>
</evidence>
<dbReference type="NCBIfam" id="TIGR00675">
    <property type="entry name" value="dcm"/>
    <property type="match status" value="1"/>
</dbReference>
<gene>
    <name evidence="18" type="ORF">PV328_005656</name>
</gene>
<dbReference type="Pfam" id="PF00145">
    <property type="entry name" value="DNA_methylase"/>
    <property type="match status" value="1"/>
</dbReference>
<feature type="domain" description="CXXC-type" evidence="17">
    <location>
        <begin position="361"/>
        <end position="411"/>
    </location>
</feature>
<dbReference type="Proteomes" id="UP001168990">
    <property type="component" value="Unassembled WGS sequence"/>
</dbReference>
<dbReference type="PROSITE" id="PS51679">
    <property type="entry name" value="SAM_MT_C5"/>
    <property type="match status" value="1"/>
</dbReference>
<dbReference type="PRINTS" id="PR00105">
    <property type="entry name" value="C5METTRFRASE"/>
</dbReference>
<feature type="domain" description="BAH" evidence="16">
    <location>
        <begin position="476"/>
        <end position="605"/>
    </location>
</feature>
<evidence type="ECO:0000256" key="4">
    <source>
        <dbReference type="ARBA" id="ARBA00022691"/>
    </source>
</evidence>
<dbReference type="GO" id="GO:0003677">
    <property type="term" value="F:DNA binding"/>
    <property type="evidence" value="ECO:0007669"/>
    <property type="project" value="UniProtKB-KW"/>
</dbReference>
<dbReference type="GO" id="GO:0008270">
    <property type="term" value="F:zinc ion binding"/>
    <property type="evidence" value="ECO:0007669"/>
    <property type="project" value="UniProtKB-KW"/>
</dbReference>
<feature type="domain" description="BAH" evidence="16">
    <location>
        <begin position="700"/>
        <end position="825"/>
    </location>
</feature>
<evidence type="ECO:0000256" key="1">
    <source>
        <dbReference type="ARBA" id="ARBA00004123"/>
    </source>
</evidence>
<dbReference type="InterPro" id="IPR050390">
    <property type="entry name" value="C5-Methyltransferase"/>
</dbReference>
<keyword evidence="7 12" id="KW-0863">Zinc-finger</keyword>
<dbReference type="PROSITE" id="PS51257">
    <property type="entry name" value="PROKAR_LIPOPROTEIN"/>
    <property type="match status" value="1"/>
</dbReference>
<dbReference type="InterPro" id="IPR018117">
    <property type="entry name" value="C5_DNA_meth_AS"/>
</dbReference>
<accession>A0AA39FMW4</accession>
<dbReference type="InterPro" id="IPR001025">
    <property type="entry name" value="BAH_dom"/>
</dbReference>
<evidence type="ECO:0000256" key="6">
    <source>
        <dbReference type="ARBA" id="ARBA00022737"/>
    </source>
</evidence>
<dbReference type="PANTHER" id="PTHR10629:SF52">
    <property type="entry name" value="DNA (CYTOSINE-5)-METHYLTRANSFERASE 1"/>
    <property type="match status" value="1"/>
</dbReference>
<dbReference type="GO" id="GO:0032259">
    <property type="term" value="P:methylation"/>
    <property type="evidence" value="ECO:0007669"/>
    <property type="project" value="UniProtKB-KW"/>
</dbReference>
<protein>
    <recommendedName>
        <fullName evidence="15">Cytosine-specific methyltransferase</fullName>
        <ecNumber evidence="15">2.1.1.37</ecNumber>
    </recommendedName>
</protein>
<dbReference type="InterPro" id="IPR002857">
    <property type="entry name" value="Znf_CXXC"/>
</dbReference>
<keyword evidence="19" id="KW-1185">Reference proteome</keyword>
<reference evidence="18" key="2">
    <citation type="submission" date="2023-03" db="EMBL/GenBank/DDBJ databases">
        <authorList>
            <person name="Inwood S.N."/>
            <person name="Skelly J.G."/>
            <person name="Guhlin J."/>
            <person name="Harrop T.W.R."/>
            <person name="Goldson S.G."/>
            <person name="Dearden P.K."/>
        </authorList>
    </citation>
    <scope>NUCLEOTIDE SEQUENCE</scope>
    <source>
        <strain evidence="18">Irish</strain>
        <tissue evidence="18">Whole body</tissue>
    </source>
</reference>
<dbReference type="PANTHER" id="PTHR10629">
    <property type="entry name" value="CYTOSINE-SPECIFIC METHYLTRANSFERASE"/>
    <property type="match status" value="1"/>
</dbReference>
<dbReference type="Gene3D" id="3.90.120.10">
    <property type="entry name" value="DNA Methylase, subunit A, domain 2"/>
    <property type="match status" value="1"/>
</dbReference>
<organism evidence="18 19">
    <name type="scientific">Microctonus aethiopoides</name>
    <dbReference type="NCBI Taxonomy" id="144406"/>
    <lineage>
        <taxon>Eukaryota</taxon>
        <taxon>Metazoa</taxon>
        <taxon>Ecdysozoa</taxon>
        <taxon>Arthropoda</taxon>
        <taxon>Hexapoda</taxon>
        <taxon>Insecta</taxon>
        <taxon>Pterygota</taxon>
        <taxon>Neoptera</taxon>
        <taxon>Endopterygota</taxon>
        <taxon>Hymenoptera</taxon>
        <taxon>Apocrita</taxon>
        <taxon>Ichneumonoidea</taxon>
        <taxon>Braconidae</taxon>
        <taxon>Euphorinae</taxon>
        <taxon>Microctonus</taxon>
    </lineage>
</organism>
<dbReference type="PIRSF" id="PIRSF037404">
    <property type="entry name" value="DNMT1"/>
    <property type="match status" value="1"/>
</dbReference>
<evidence type="ECO:0000256" key="8">
    <source>
        <dbReference type="ARBA" id="ARBA00022833"/>
    </source>
</evidence>
<evidence type="ECO:0000256" key="7">
    <source>
        <dbReference type="ARBA" id="ARBA00022771"/>
    </source>
</evidence>
<dbReference type="InterPro" id="IPR001525">
    <property type="entry name" value="C5_MeTfrase"/>
</dbReference>
<dbReference type="GO" id="GO:0005634">
    <property type="term" value="C:nucleus"/>
    <property type="evidence" value="ECO:0007669"/>
    <property type="project" value="UniProtKB-SubCell"/>
</dbReference>
<proteinExistence type="inferred from homology"/>
<dbReference type="Pfam" id="PF12047">
    <property type="entry name" value="DNMT1-RFD"/>
    <property type="match status" value="1"/>
</dbReference>
<dbReference type="Gene3D" id="1.10.10.2230">
    <property type="match status" value="1"/>
</dbReference>
<dbReference type="PROSITE" id="PS00095">
    <property type="entry name" value="C5_MTASE_2"/>
    <property type="match status" value="1"/>
</dbReference>
<evidence type="ECO:0000256" key="9">
    <source>
        <dbReference type="ARBA" id="ARBA00023125"/>
    </source>
</evidence>
<comment type="caution">
    <text evidence="18">The sequence shown here is derived from an EMBL/GenBank/DDBJ whole genome shotgun (WGS) entry which is preliminary data.</text>
</comment>
<dbReference type="GO" id="GO:0006346">
    <property type="term" value="P:DNA methylation-dependent constitutive heterochromatin formation"/>
    <property type="evidence" value="ECO:0007669"/>
    <property type="project" value="InterPro"/>
</dbReference>
<evidence type="ECO:0000259" key="17">
    <source>
        <dbReference type="PROSITE" id="PS51058"/>
    </source>
</evidence>
<comment type="subcellular location">
    <subcellularLocation>
        <location evidence="1">Nucleus</location>
    </subcellularLocation>
</comment>
<evidence type="ECO:0000256" key="10">
    <source>
        <dbReference type="ARBA" id="ARBA00023242"/>
    </source>
</evidence>
<keyword evidence="9" id="KW-0238">DNA-binding</keyword>
<dbReference type="EMBL" id="JAQQBS010000002">
    <property type="protein sequence ID" value="KAK0172321.1"/>
    <property type="molecule type" value="Genomic_DNA"/>
</dbReference>
<comment type="similarity">
    <text evidence="13 14">Belongs to the class I-like SAM-binding methyltransferase superfamily. C5-methyltransferase family.</text>
</comment>
<dbReference type="FunFam" id="3.90.120.10:FF:000001">
    <property type="entry name" value="DNA (cytosine-5)-methyltransferase"/>
    <property type="match status" value="1"/>
</dbReference>
<dbReference type="GO" id="GO:0003682">
    <property type="term" value="F:chromatin binding"/>
    <property type="evidence" value="ECO:0007669"/>
    <property type="project" value="InterPro"/>
</dbReference>
<dbReference type="InterPro" id="IPR031303">
    <property type="entry name" value="C5_meth_CS"/>
</dbReference>
<dbReference type="EC" id="2.1.1.37" evidence="15"/>
<dbReference type="GO" id="GO:0044027">
    <property type="term" value="P:negative regulation of gene expression via chromosomal CpG island methylation"/>
    <property type="evidence" value="ECO:0007669"/>
    <property type="project" value="TreeGrafter"/>
</dbReference>
<keyword evidence="6" id="KW-0677">Repeat</keyword>
<evidence type="ECO:0000256" key="5">
    <source>
        <dbReference type="ARBA" id="ARBA00022723"/>
    </source>
</evidence>
<reference evidence="18" key="1">
    <citation type="journal article" date="2023" name="bioRxiv">
        <title>Scaffold-level genome assemblies of two parasitoid biocontrol wasps reveal the parthenogenesis mechanism and an associated novel virus.</title>
        <authorList>
            <person name="Inwood S."/>
            <person name="Skelly J."/>
            <person name="Guhlin J."/>
            <person name="Harrop T."/>
            <person name="Goldson S."/>
            <person name="Dearden P."/>
        </authorList>
    </citation>
    <scope>NUCLEOTIDE SEQUENCE</scope>
    <source>
        <strain evidence="18">Irish</strain>
        <tissue evidence="18">Whole body</tissue>
    </source>
</reference>
<dbReference type="InterPro" id="IPR022702">
    <property type="entry name" value="Cytosine_MeTrfase1_RFD"/>
</dbReference>
<dbReference type="PROSITE" id="PS00094">
    <property type="entry name" value="C5_MTASE_1"/>
    <property type="match status" value="1"/>
</dbReference>
<evidence type="ECO:0000256" key="15">
    <source>
        <dbReference type="RuleBase" id="RU000417"/>
    </source>
</evidence>
<evidence type="ECO:0000259" key="16">
    <source>
        <dbReference type="PROSITE" id="PS51038"/>
    </source>
</evidence>
<dbReference type="Pfam" id="PF02008">
    <property type="entry name" value="zf-CXXC"/>
    <property type="match status" value="1"/>
</dbReference>
<keyword evidence="2 13" id="KW-0489">Methyltransferase</keyword>
<evidence type="ECO:0000256" key="12">
    <source>
        <dbReference type="PROSITE-ProRule" id="PRU00509"/>
    </source>
</evidence>
<feature type="active site" evidence="11 13">
    <location>
        <position position="935"/>
    </location>
</feature>
<comment type="catalytic activity">
    <reaction evidence="15">
        <text>a 2'-deoxycytidine in DNA + S-adenosyl-L-methionine = a 5-methyl-2'-deoxycytidine in DNA + S-adenosyl-L-homocysteine + H(+)</text>
        <dbReference type="Rhea" id="RHEA:13681"/>
        <dbReference type="Rhea" id="RHEA-COMP:11369"/>
        <dbReference type="Rhea" id="RHEA-COMP:11370"/>
        <dbReference type="ChEBI" id="CHEBI:15378"/>
        <dbReference type="ChEBI" id="CHEBI:57856"/>
        <dbReference type="ChEBI" id="CHEBI:59789"/>
        <dbReference type="ChEBI" id="CHEBI:85452"/>
        <dbReference type="ChEBI" id="CHEBI:85454"/>
        <dbReference type="EC" id="2.1.1.37"/>
    </reaction>
</comment>
<keyword evidence="4 13" id="KW-0949">S-adenosyl-L-methionine</keyword>
<keyword evidence="5" id="KW-0479">Metal-binding</keyword>
<keyword evidence="10" id="KW-0539">Nucleus</keyword>
<keyword evidence="8" id="KW-0862">Zinc</keyword>
<evidence type="ECO:0000313" key="19">
    <source>
        <dbReference type="Proteomes" id="UP001168990"/>
    </source>
</evidence>
<evidence type="ECO:0000256" key="11">
    <source>
        <dbReference type="PIRSR" id="PIRSR037404-1"/>
    </source>
</evidence>
<evidence type="ECO:0000256" key="3">
    <source>
        <dbReference type="ARBA" id="ARBA00022679"/>
    </source>
</evidence>
<dbReference type="Pfam" id="PF01426">
    <property type="entry name" value="BAH"/>
    <property type="match status" value="2"/>
</dbReference>
<dbReference type="SUPFAM" id="SSF53335">
    <property type="entry name" value="S-adenosyl-L-methionine-dependent methyltransferases"/>
    <property type="match status" value="1"/>
</dbReference>
<dbReference type="InterPro" id="IPR043151">
    <property type="entry name" value="BAH_sf"/>
</dbReference>
<name>A0AA39FMW4_9HYME</name>
<dbReference type="Gene3D" id="2.30.30.490">
    <property type="match status" value="2"/>
</dbReference>
<dbReference type="GO" id="GO:0003886">
    <property type="term" value="F:DNA (cytosine-5-)-methyltransferase activity"/>
    <property type="evidence" value="ECO:0007669"/>
    <property type="project" value="UniProtKB-EC"/>
</dbReference>
<evidence type="ECO:0000313" key="18">
    <source>
        <dbReference type="EMBL" id="KAK0172321.1"/>
    </source>
</evidence>
<keyword evidence="3 13" id="KW-0808">Transferase</keyword>
<dbReference type="Gene3D" id="3.40.50.150">
    <property type="entry name" value="Vaccinia Virus protein VP39"/>
    <property type="match status" value="1"/>
</dbReference>
<evidence type="ECO:0000256" key="2">
    <source>
        <dbReference type="ARBA" id="ARBA00022603"/>
    </source>
</evidence>
<dbReference type="PROSITE" id="PS51058">
    <property type="entry name" value="ZF_CXXC"/>
    <property type="match status" value="1"/>
</dbReference>
<dbReference type="PROSITE" id="PS51038">
    <property type="entry name" value="BAH"/>
    <property type="match status" value="2"/>
</dbReference>
<sequence>MAQTQNKNEHIETENNLNFENIHSNQLMQQSLVSCINDSNNDNEEINQKIKRQKTNDDKTSITQMRINKNNISSQITPQCNICQQPLNDLKVYQNNFFDAVFEDVALTDEKLHLSIDGDPIDDDLSPTYKLINFSVYDDQQHLCRFDTGLIEANIPLYCSGYVIPIYDDNSSEQSGVATKNIGPINEWYTTGFDGGEKVLVCISTQFAEYYLIKPSEQYKSFMDPVYEKAYMSKLVIEFITTKDDPTYEDLIDELQMVEPPEGMPHFTEESLLNNVQFICDQITSLDVDSDNSDDFPLLSTSCMRSLINITGVTVGKTIKLSKINKKKSPVKRRKKSWTTPAMTNLVKEIFEKFYPQNQDIKSKKGKFTRACGVCEACLKPDCGTCYACKKSKNSRNPKITRKICIKRKCSNEAIKDADINSETDEDNMTPIFQKTADVSKARQVKFTRKNITWLDQPSIKINRRMYYNCAQVGRYLIIPGDYIVVDVVNPPSEQIARVMNMWEEIDGEKKIHINWYLRGKDTILGNIADEHELFAVDECTDVSINCIKRQCKVNYWAFPQDWAKVSDTIEINDETQIKYLNKKKDNYYYRKRYMKDCARFEDITVDTDKINDISQCPVCIHVAKIEQELHPRVDKRNVEFRNDRVHHSVVNYRNDEYRVGNGVYISPSTVFVNKKLNIPVPIKVDRHDIDENLYPEYYRKYFTGDHVKGSNYDTPEPFDIGYVSGIYTRTNTEYTESNELWVEFNRMYRCEDTHEASSLIHTADINLLYWSNEIYEIPFSKVMGKCNIKYVKSSEFLDSSCMMPHEFYFTKAYDDKKKTFIDLPLEIIEAIATYDERQKEIITQKKDIKPLKTLDIFAGCGGLSAGLIKAGIADVRWAIERDCSAARAFQANHPQAVMYQGDCNSLLEEIISNKQNKVLPEKGDVELLCGGPPCQGFSGLNRFNSTQYSYLKNTLLFTFLSYCDYYRPKFVVMENVLNFTLHNKGIMLKIAMYCLLKIGYQCAVAILQAGNFGLPQSRRRTILLAAAPGEKLPMYPAPLHVFSKRACQLDVMIDGKKFTSNCFWKDSAPYRTISVRDAISDLPSIENSDNTQKQIIYGSEAISHFQRKMRNSIDLNHYVLDHICKKMSPLVLARIENIPKAAGADWRDLPNIVVKLSDGTFTKKLIYRYTDEKGGKNNSEKLRGVCSCAIGKLCNPLDRQENTLIPWCLPHTANRQYGWAGTYGRLDWDGFFGTTITNPEPLGKQGRVLHPEQSRVVSVRECARSQGFPDNYRFEGTLIEKYRQIGNAVPPPLAEAIGYEIKRVV</sequence>
<dbReference type="SMART" id="SM00439">
    <property type="entry name" value="BAH"/>
    <property type="match status" value="2"/>
</dbReference>
<evidence type="ECO:0000256" key="13">
    <source>
        <dbReference type="PROSITE-ProRule" id="PRU01016"/>
    </source>
</evidence>